<accession>A0ABV3QUK0</accession>
<dbReference type="Gene3D" id="1.20.1330.10">
    <property type="entry name" value="f41 fragment of flagellin, N-terminal domain"/>
    <property type="match status" value="1"/>
</dbReference>
<feature type="domain" description="Flagellin N-terminal" evidence="4">
    <location>
        <begin position="6"/>
        <end position="140"/>
    </location>
</feature>
<evidence type="ECO:0000256" key="1">
    <source>
        <dbReference type="ARBA" id="ARBA00005709"/>
    </source>
</evidence>
<proteinExistence type="inferred from homology"/>
<keyword evidence="7" id="KW-1185">Reference proteome</keyword>
<dbReference type="SUPFAM" id="SSF64518">
    <property type="entry name" value="Phase 1 flagellin"/>
    <property type="match status" value="1"/>
</dbReference>
<keyword evidence="2 3" id="KW-0975">Bacterial flagellum</keyword>
<keyword evidence="6" id="KW-0966">Cell projection</keyword>
<gene>
    <name evidence="6" type="ORF">ABUE31_00490</name>
</gene>
<organism evidence="6 7">
    <name type="scientific">Mesorhizobium marinum</name>
    <dbReference type="NCBI Taxonomy" id="3228790"/>
    <lineage>
        <taxon>Bacteria</taxon>
        <taxon>Pseudomonadati</taxon>
        <taxon>Pseudomonadota</taxon>
        <taxon>Alphaproteobacteria</taxon>
        <taxon>Hyphomicrobiales</taxon>
        <taxon>Phyllobacteriaceae</taxon>
        <taxon>Mesorhizobium</taxon>
    </lineage>
</organism>
<protein>
    <recommendedName>
        <fullName evidence="3">Flagellin</fullName>
    </recommendedName>
</protein>
<dbReference type="EMBL" id="JBFOCI010000001">
    <property type="protein sequence ID" value="MEW9804460.1"/>
    <property type="molecule type" value="Genomic_DNA"/>
</dbReference>
<reference evidence="6 7" key="1">
    <citation type="submission" date="2024-06" db="EMBL/GenBank/DDBJ databases">
        <authorList>
            <person name="Tuo L."/>
        </authorList>
    </citation>
    <scope>NUCLEOTIDE SEQUENCE [LARGE SCALE GENOMIC DNA]</scope>
    <source>
        <strain evidence="6 7">ZMM04-5</strain>
    </source>
</reference>
<comment type="subcellular location">
    <subcellularLocation>
        <location evidence="3">Secreted</location>
    </subcellularLocation>
    <subcellularLocation>
        <location evidence="3">Bacterial flagellum</location>
    </subcellularLocation>
</comment>
<dbReference type="Pfam" id="PF00669">
    <property type="entry name" value="Flagellin_N"/>
    <property type="match status" value="1"/>
</dbReference>
<comment type="function">
    <text evidence="3">Flagellin is the subunit protein which polymerizes to form the filaments of bacterial flagella.</text>
</comment>
<keyword evidence="6" id="KW-0282">Flagellum</keyword>
<feature type="domain" description="Flagellin C-terminal" evidence="5">
    <location>
        <begin position="265"/>
        <end position="347"/>
    </location>
</feature>
<name>A0ABV3QUK0_9HYPH</name>
<evidence type="ECO:0000313" key="7">
    <source>
        <dbReference type="Proteomes" id="UP001556196"/>
    </source>
</evidence>
<comment type="similarity">
    <text evidence="1 3">Belongs to the bacterial flagellin family.</text>
</comment>
<keyword evidence="6" id="KW-0969">Cilium</keyword>
<dbReference type="Pfam" id="PF00700">
    <property type="entry name" value="Flagellin_C"/>
    <property type="match status" value="1"/>
</dbReference>
<evidence type="ECO:0000259" key="4">
    <source>
        <dbReference type="Pfam" id="PF00669"/>
    </source>
</evidence>
<dbReference type="PANTHER" id="PTHR42792:SF1">
    <property type="entry name" value="FLAGELLAR HOOK-ASSOCIATED PROTEIN 3"/>
    <property type="match status" value="1"/>
</dbReference>
<evidence type="ECO:0000256" key="2">
    <source>
        <dbReference type="ARBA" id="ARBA00023143"/>
    </source>
</evidence>
<dbReference type="InterPro" id="IPR001029">
    <property type="entry name" value="Flagellin_N"/>
</dbReference>
<dbReference type="Proteomes" id="UP001556196">
    <property type="component" value="Unassembled WGS sequence"/>
</dbReference>
<keyword evidence="3" id="KW-0964">Secreted</keyword>
<dbReference type="PANTHER" id="PTHR42792">
    <property type="entry name" value="FLAGELLIN"/>
    <property type="match status" value="1"/>
</dbReference>
<sequence>MKASPVSSLSISQALRYSAMRTQGDLVKAQKELDTGKVFDSGLALGARTAHTVTFARDFDRLNGIVDSNGIVAARLTATQDALSNLTGAAQELLGVLTASSSGDAAASVTRNSGRAALAALTSILNTPINGEYMFAGINTDVKPLDSFADGSSSKVAFDAAFLAHFGFSQNDPAAANITTAQMDAFMTAELEPQFLGAGWQANWSGATDQPIVSRIALNETAETSVSGNHDAIRKLAMAAAAIGDLFDSNLGAAGRKALVDKMVGVVGEAISSLAALQSEVGVVEQRVEAASERMTMQADLFERMIADTEGVDPYEAASRVQNLLSQIETSYALTARIQQLSLLRFLG</sequence>
<dbReference type="InterPro" id="IPR001492">
    <property type="entry name" value="Flagellin"/>
</dbReference>
<dbReference type="NCBIfam" id="NF004669">
    <property type="entry name" value="PRK06008.1"/>
    <property type="match status" value="1"/>
</dbReference>
<evidence type="ECO:0000259" key="5">
    <source>
        <dbReference type="Pfam" id="PF00700"/>
    </source>
</evidence>
<comment type="caution">
    <text evidence="6">The sequence shown here is derived from an EMBL/GenBank/DDBJ whole genome shotgun (WGS) entry which is preliminary data.</text>
</comment>
<dbReference type="InterPro" id="IPR046358">
    <property type="entry name" value="Flagellin_C"/>
</dbReference>
<evidence type="ECO:0000313" key="6">
    <source>
        <dbReference type="EMBL" id="MEW9804460.1"/>
    </source>
</evidence>
<dbReference type="RefSeq" id="WP_367721513.1">
    <property type="nucleotide sequence ID" value="NZ_JBFOCI010000001.1"/>
</dbReference>
<evidence type="ECO:0000256" key="3">
    <source>
        <dbReference type="RuleBase" id="RU362073"/>
    </source>
</evidence>